<keyword evidence="2" id="KW-0813">Transport</keyword>
<feature type="transmembrane region" description="Helical" evidence="8">
    <location>
        <begin position="65"/>
        <end position="83"/>
    </location>
</feature>
<keyword evidence="3" id="KW-1003">Cell membrane</keyword>
<dbReference type="GO" id="GO:0005886">
    <property type="term" value="C:plasma membrane"/>
    <property type="evidence" value="ECO:0007669"/>
    <property type="project" value="UniProtKB-SubCell"/>
</dbReference>
<evidence type="ECO:0000256" key="1">
    <source>
        <dbReference type="ARBA" id="ARBA00004651"/>
    </source>
</evidence>
<evidence type="ECO:0000313" key="10">
    <source>
        <dbReference type="Proteomes" id="UP000638353"/>
    </source>
</evidence>
<feature type="transmembrane region" description="Helical" evidence="8">
    <location>
        <begin position="118"/>
        <end position="136"/>
    </location>
</feature>
<dbReference type="EMBL" id="BMVC01000006">
    <property type="protein sequence ID" value="GHC94952.1"/>
    <property type="molecule type" value="Genomic_DNA"/>
</dbReference>
<dbReference type="PANTHER" id="PTHR23517:SF3">
    <property type="entry name" value="INTEGRAL MEMBRANE TRANSPORT PROTEIN"/>
    <property type="match status" value="1"/>
</dbReference>
<gene>
    <name evidence="9" type="ORF">GCM10010334_33540</name>
</gene>
<dbReference type="Gene3D" id="1.20.1250.20">
    <property type="entry name" value="MFS general substrate transporter like domains"/>
    <property type="match status" value="1"/>
</dbReference>
<evidence type="ECO:0000256" key="6">
    <source>
        <dbReference type="ARBA" id="ARBA00023136"/>
    </source>
</evidence>
<dbReference type="RefSeq" id="WP_189824156.1">
    <property type="nucleotide sequence ID" value="NZ_BMVC01000006.1"/>
</dbReference>
<dbReference type="Pfam" id="PF07690">
    <property type="entry name" value="MFS_1"/>
    <property type="match status" value="1"/>
</dbReference>
<evidence type="ECO:0000256" key="8">
    <source>
        <dbReference type="SAM" id="Phobius"/>
    </source>
</evidence>
<protein>
    <submittedName>
        <fullName evidence="9">MFS transporter</fullName>
    </submittedName>
</protein>
<evidence type="ECO:0000256" key="3">
    <source>
        <dbReference type="ARBA" id="ARBA00022475"/>
    </source>
</evidence>
<feature type="transmembrane region" description="Helical" evidence="8">
    <location>
        <begin position="95"/>
        <end position="112"/>
    </location>
</feature>
<sequence>MTTDSASDTETRRQAAEAEESDPRLRTAKRLLVALFGLGSFGAGAFTSAQVLFFTQSLHRTPGQISVALSTAGAVAMVFILPFGKLADRLDRRRLVALLNLAAGIAFLGYLLPSSLVGFVVVTGAVVILQRMVAPVRSALIAQLFPVTRVKVRAATYVAYNAGFSLGSLGAAWAVSVGTEGAYRVLLFVDVAGFLACAAITLLLPVVRAGHDRTVKRGYAALRDRPFLVATATNLFGSLHDSALFIGVPLWLLQATDAPHWTIPTVTVVNCLLVVALQTRLTRGTDTRRGAALAQWRGTLALGTGCVLLVFTAGELGVLGYALLACAVVLFTVSEMVQSAGAWGLSFSLADESRVTEYQAVFGLSLDAQEIVGPLLVTGLVLGVPHGWGWALLGLFVVVPSFVGTRLTLGTPVPWRRAPAPRTARSGT</sequence>
<dbReference type="Proteomes" id="UP000638353">
    <property type="component" value="Unassembled WGS sequence"/>
</dbReference>
<feature type="transmembrane region" description="Helical" evidence="8">
    <location>
        <begin position="31"/>
        <end position="53"/>
    </location>
</feature>
<comment type="caution">
    <text evidence="9">The sequence shown here is derived from an EMBL/GenBank/DDBJ whole genome shotgun (WGS) entry which is preliminary data.</text>
</comment>
<dbReference type="SUPFAM" id="SSF103473">
    <property type="entry name" value="MFS general substrate transporter"/>
    <property type="match status" value="1"/>
</dbReference>
<feature type="region of interest" description="Disordered" evidence="7">
    <location>
        <begin position="1"/>
        <end position="22"/>
    </location>
</feature>
<evidence type="ECO:0000256" key="5">
    <source>
        <dbReference type="ARBA" id="ARBA00022989"/>
    </source>
</evidence>
<evidence type="ECO:0000256" key="4">
    <source>
        <dbReference type="ARBA" id="ARBA00022692"/>
    </source>
</evidence>
<feature type="compositionally biased region" description="Basic and acidic residues" evidence="7">
    <location>
        <begin position="9"/>
        <end position="22"/>
    </location>
</feature>
<keyword evidence="5 8" id="KW-1133">Transmembrane helix</keyword>
<feature type="transmembrane region" description="Helical" evidence="8">
    <location>
        <begin position="258"/>
        <end position="277"/>
    </location>
</feature>
<feature type="transmembrane region" description="Helical" evidence="8">
    <location>
        <begin position="227"/>
        <end position="252"/>
    </location>
</feature>
<dbReference type="InterPro" id="IPR036259">
    <property type="entry name" value="MFS_trans_sf"/>
</dbReference>
<dbReference type="GO" id="GO:0022857">
    <property type="term" value="F:transmembrane transporter activity"/>
    <property type="evidence" value="ECO:0007669"/>
    <property type="project" value="InterPro"/>
</dbReference>
<feature type="transmembrane region" description="Helical" evidence="8">
    <location>
        <begin position="298"/>
        <end position="331"/>
    </location>
</feature>
<organism evidence="9 10">
    <name type="scientific">Streptomyces finlayi</name>
    <dbReference type="NCBI Taxonomy" id="67296"/>
    <lineage>
        <taxon>Bacteria</taxon>
        <taxon>Bacillati</taxon>
        <taxon>Actinomycetota</taxon>
        <taxon>Actinomycetes</taxon>
        <taxon>Kitasatosporales</taxon>
        <taxon>Streptomycetaceae</taxon>
        <taxon>Streptomyces</taxon>
    </lineage>
</organism>
<feature type="transmembrane region" description="Helical" evidence="8">
    <location>
        <begin position="388"/>
        <end position="409"/>
    </location>
</feature>
<keyword evidence="6 8" id="KW-0472">Membrane</keyword>
<accession>A0A918WYB0</accession>
<dbReference type="InterPro" id="IPR050171">
    <property type="entry name" value="MFS_Transporters"/>
</dbReference>
<keyword evidence="4 8" id="KW-0812">Transmembrane</keyword>
<evidence type="ECO:0000256" key="7">
    <source>
        <dbReference type="SAM" id="MobiDB-lite"/>
    </source>
</evidence>
<evidence type="ECO:0000313" key="9">
    <source>
        <dbReference type="EMBL" id="GHC94952.1"/>
    </source>
</evidence>
<feature type="transmembrane region" description="Helical" evidence="8">
    <location>
        <begin position="182"/>
        <end position="207"/>
    </location>
</feature>
<evidence type="ECO:0000256" key="2">
    <source>
        <dbReference type="ARBA" id="ARBA00022448"/>
    </source>
</evidence>
<dbReference type="PANTHER" id="PTHR23517">
    <property type="entry name" value="RESISTANCE PROTEIN MDTM, PUTATIVE-RELATED-RELATED"/>
    <property type="match status" value="1"/>
</dbReference>
<name>A0A918WYB0_9ACTN</name>
<dbReference type="AlphaFoldDB" id="A0A918WYB0"/>
<proteinExistence type="predicted"/>
<dbReference type="InterPro" id="IPR011701">
    <property type="entry name" value="MFS"/>
</dbReference>
<feature type="transmembrane region" description="Helical" evidence="8">
    <location>
        <begin position="157"/>
        <end position="176"/>
    </location>
</feature>
<reference evidence="9" key="2">
    <citation type="submission" date="2020-09" db="EMBL/GenBank/DDBJ databases">
        <authorList>
            <person name="Sun Q."/>
            <person name="Ohkuma M."/>
        </authorList>
    </citation>
    <scope>NUCLEOTIDE SEQUENCE</scope>
    <source>
        <strain evidence="9">JCM 4637</strain>
    </source>
</reference>
<reference evidence="9" key="1">
    <citation type="journal article" date="2014" name="Int. J. Syst. Evol. Microbiol.">
        <title>Complete genome sequence of Corynebacterium casei LMG S-19264T (=DSM 44701T), isolated from a smear-ripened cheese.</title>
        <authorList>
            <consortium name="US DOE Joint Genome Institute (JGI-PGF)"/>
            <person name="Walter F."/>
            <person name="Albersmeier A."/>
            <person name="Kalinowski J."/>
            <person name="Ruckert C."/>
        </authorList>
    </citation>
    <scope>NUCLEOTIDE SEQUENCE</scope>
    <source>
        <strain evidence="9">JCM 4637</strain>
    </source>
</reference>
<comment type="subcellular location">
    <subcellularLocation>
        <location evidence="1">Cell membrane</location>
        <topology evidence="1">Multi-pass membrane protein</topology>
    </subcellularLocation>
</comment>